<evidence type="ECO:0000313" key="5">
    <source>
        <dbReference type="EMBL" id="QXV67813.1"/>
    </source>
</evidence>
<protein>
    <submittedName>
        <fullName evidence="4">Single-stranded DNA-binding protein</fullName>
        <ecNumber evidence="4">2.7.7.7</ecNumber>
    </submittedName>
</protein>
<evidence type="ECO:0000256" key="1">
    <source>
        <dbReference type="ARBA" id="ARBA00022562"/>
    </source>
</evidence>
<dbReference type="SUPFAM" id="SSF118208">
    <property type="entry name" value="Viral ssDNA binding protein"/>
    <property type="match status" value="1"/>
</dbReference>
<keyword evidence="6" id="KW-1185">Reference proteome</keyword>
<dbReference type="RefSeq" id="NP_612701.1">
    <property type="nucleotide sequence ID" value="NC_003521.1"/>
</dbReference>
<dbReference type="EMBL" id="AF480884">
    <property type="protein sequence ID" value="AAM00707.1"/>
    <property type="molecule type" value="Genomic_DNA"/>
</dbReference>
<dbReference type="Gene3D" id="1.20.190.40">
    <property type="entry name" value="Viral ssDNA binding protein, head domain"/>
    <property type="match status" value="1"/>
</dbReference>
<evidence type="ECO:0000256" key="3">
    <source>
        <dbReference type="ARBA" id="ARBA00023125"/>
    </source>
</evidence>
<name>Q8QS31_9BETA</name>
<evidence type="ECO:0000256" key="2">
    <source>
        <dbReference type="ARBA" id="ARBA00022705"/>
    </source>
</evidence>
<dbReference type="InterPro" id="IPR043031">
    <property type="entry name" value="Viral_ssDBP_head"/>
</dbReference>
<keyword evidence="4" id="KW-0548">Nucleotidyltransferase</keyword>
<keyword evidence="2" id="KW-0235">DNA replication</keyword>
<dbReference type="InterPro" id="IPR035989">
    <property type="entry name" value="DBP_sf"/>
</dbReference>
<dbReference type="KEGG" id="vg:935446"/>
<evidence type="ECO:0000313" key="6">
    <source>
        <dbReference type="Proteomes" id="UP000099188"/>
    </source>
</evidence>
<dbReference type="EMBL" id="MZ151943">
    <property type="protein sequence ID" value="QXV67813.1"/>
    <property type="molecule type" value="Genomic_DNA"/>
</dbReference>
<dbReference type="GO" id="GO:0042025">
    <property type="term" value="C:host cell nucleus"/>
    <property type="evidence" value="ECO:0007669"/>
    <property type="project" value="InterPro"/>
</dbReference>
<dbReference type="Proteomes" id="UP000099188">
    <property type="component" value="Segment"/>
</dbReference>
<evidence type="ECO:0000313" key="4">
    <source>
        <dbReference type="EMBL" id="AAM00707.1"/>
    </source>
</evidence>
<gene>
    <name evidence="4" type="primary">UL57</name>
    <name evidence="4" type="ORF">CCMVgp059</name>
</gene>
<dbReference type="InterPro" id="IPR000635">
    <property type="entry name" value="Viral_ssDNA-bd"/>
</dbReference>
<reference evidence="4 6" key="1">
    <citation type="journal article" date="2003" name="J. Gen. Virol.">
        <title>The human cytomegalovirus genome revisited: comparison with the chimpanzee cytomegalovirus genome.</title>
        <authorList>
            <person name="Davison A.J."/>
            <person name="Dolan A."/>
            <person name="Akter P."/>
            <person name="Addison C."/>
            <person name="Dargan D.J."/>
            <person name="Alcendor D.J."/>
            <person name="McGeoch D.J."/>
            <person name="Hayward G.S."/>
        </authorList>
    </citation>
    <scope>NUCLEOTIDE SEQUENCE [LARGE SCALE GENOMIC DNA]</scope>
    <source>
        <strain evidence="4">Heberling</strain>
    </source>
</reference>
<keyword evidence="4" id="KW-0808">Transferase</keyword>
<dbReference type="HAMAP" id="MF_04007">
    <property type="entry name" value="HSV_DNBI"/>
    <property type="match status" value="1"/>
</dbReference>
<reference evidence="5" key="2">
    <citation type="submission" date="2021-05" db="EMBL/GenBank/DDBJ databases">
        <title>Cloning and multi-omic analysis of chimpanzee cytomegalovirus: a resource for comparative functional genomics.</title>
        <authorList>
            <person name="Phan Q.V."/>
        </authorList>
    </citation>
    <scope>NUCLEOTIDE SEQUENCE</scope>
    <source>
        <strain evidence="5">Heberling</strain>
    </source>
</reference>
<dbReference type="GeneID" id="935446"/>
<sequence>MSGEELTAVAPVGPAAFLYLTKLGDETREVLAALSLCDRCSPVVIAPLLVGLTVDHDFAVSVRTPVLCYDGGVLTKVTSFCPFVLFFHNTRGIVDFSEDHGDVRRLCEETRLKYGLETFVPEPGRRPTDLAALCASLGCDPDEVTAHVAVGNGLKEFLYAGQLVPCPEEAVSVRLHGCESLRVPLYPPTLFNSLQPDAEADDVSLETRSAFVQERGLYVPDVSETLFYYVYTSWGQSLRFGETRILIEAALRQFVHDSQHSVKLAPHKRYFGYMSQKLSSLEKDHLMLSDAVTCELGFSFASVFFDSAYEAADSMNFAEWPVVTGAADHRDLIRALNELKLHLSTHVSALVFSSNSVLYYNRLVYLSSMKSMPGAAASQESLLKSIHFANGLASACEDTYNDGRKVIKFQGVVPKDERYGPQHLALACATCPQLVSGFVWHLNRVCIYNTGLSGASTLSNHIVGCASSLCEACGGTCCHTCYNTAFVRVRTRLPVIHKLPKREPCVVVMQSRFLSDVDVLGTFGRRYSAESKDVGGGLDGKGDDPLGVSVGVTSAASSSTSASSSGSGSGRLVSASVDRTHRLHRILDYCRKMRLIDPLTGEDTVNVSGRSDFVNVFSALNKFVDDEAMSFVSEVRMKSSRDEVVGATQAFNLDLNPYAAAFHPLLSYEYFRVVFLVIQHVALITAASYIVDNPLTASLVSKWVSQHFQSIHGAFSTTSSRKGFLFTKNIKSSKNSDHDRLLDFRLYGRGTYAVVPMEIKLSRLSVPSLLMFRVKNRPISRPGKGGSASVFFRRDHVVKRNPAKGCLGFLLYRHHERFFPGCGVPCLQFWQKVCSNALPKNVPIGDMADFNAFVKFLVHVTSDYNDHDLIDVPPDCVLSYVENRFHNKFLCYYGFKDYIGSLHGLTTRLTCQNHAQFPYVLGATPNFASPADFALHVKELKAAGVPPPFASTVARESLVRTVFEQRSLVTVPFSIEKYAGVNNSKEIYQFGQIGYFSGNGVERNLNVSSLGGHDYRFMRQRCLLATKLSEVLIKRSRRENVLFDADLTKSRVMSALDSENPDCDPEVMALYEIMSTREDFPERDDVLFFVDGCEALATSLMAKFAALQEQGVEDFSLENLRRVLDAGSEQLAAAAAGGEVHDLSALFAPSVESVVVVGGGGGGASGPSLGNAMGFGVLGETTAGPGGGAGTGTTTTTFLAGADDEAGGGLGTGGLLPAKRSRL</sequence>
<accession>Q8QS31</accession>
<dbReference type="Pfam" id="PF00747">
    <property type="entry name" value="Viral_DNA_bp"/>
    <property type="match status" value="1"/>
</dbReference>
<dbReference type="GO" id="GO:0006260">
    <property type="term" value="P:DNA replication"/>
    <property type="evidence" value="ECO:0007669"/>
    <property type="project" value="UniProtKB-KW"/>
</dbReference>
<keyword evidence="3 4" id="KW-0238">DNA-binding</keyword>
<dbReference type="GO" id="GO:0003887">
    <property type="term" value="F:DNA-directed DNA polymerase activity"/>
    <property type="evidence" value="ECO:0007669"/>
    <property type="project" value="UniProtKB-EC"/>
</dbReference>
<keyword evidence="1" id="KW-1048">Host nucleus</keyword>
<dbReference type="GO" id="GO:0003697">
    <property type="term" value="F:single-stranded DNA binding"/>
    <property type="evidence" value="ECO:0007669"/>
    <property type="project" value="InterPro"/>
</dbReference>
<proteinExistence type="inferred from homology"/>
<organism evidence="4 6">
    <name type="scientific">Panine betaherpesvirus 2</name>
    <name type="common">Chimpanzee cytomegalovirus</name>
    <dbReference type="NCBI Taxonomy" id="188763"/>
    <lineage>
        <taxon>Viruses</taxon>
        <taxon>Duplodnaviria</taxon>
        <taxon>Heunggongvirae</taxon>
        <taxon>Peploviricota</taxon>
        <taxon>Herviviricetes</taxon>
        <taxon>Herpesvirales</taxon>
        <taxon>Orthoherpesviridae</taxon>
        <taxon>Betaherpesvirinae</taxon>
        <taxon>Cytomegalovirus</taxon>
        <taxon>Cytomegalovirus paninebeta2</taxon>
    </lineage>
</organism>
<dbReference type="EC" id="2.7.7.7" evidence="4"/>